<feature type="transmembrane region" description="Helical" evidence="4">
    <location>
        <begin position="158"/>
        <end position="176"/>
    </location>
</feature>
<evidence type="ECO:0000256" key="1">
    <source>
        <dbReference type="ARBA" id="ARBA00022692"/>
    </source>
</evidence>
<accession>A0A1G2QAE9</accession>
<feature type="domain" description="Major facilitator superfamily (MFS) profile" evidence="5">
    <location>
        <begin position="211"/>
        <end position="390"/>
    </location>
</feature>
<feature type="transmembrane region" description="Helical" evidence="4">
    <location>
        <begin position="340"/>
        <end position="361"/>
    </location>
</feature>
<reference evidence="6 7" key="1">
    <citation type="journal article" date="2016" name="Nat. Commun.">
        <title>Thousands of microbial genomes shed light on interconnected biogeochemical processes in an aquifer system.</title>
        <authorList>
            <person name="Anantharaman K."/>
            <person name="Brown C.T."/>
            <person name="Hug L.A."/>
            <person name="Sharon I."/>
            <person name="Castelle C.J."/>
            <person name="Probst A.J."/>
            <person name="Thomas B.C."/>
            <person name="Singh A."/>
            <person name="Wilkins M.J."/>
            <person name="Karaoz U."/>
            <person name="Brodie E.L."/>
            <person name="Williams K.H."/>
            <person name="Hubbard S.S."/>
            <person name="Banfield J.F."/>
        </authorList>
    </citation>
    <scope>NUCLEOTIDE SEQUENCE [LARGE SCALE GENOMIC DNA]</scope>
</reference>
<keyword evidence="2 4" id="KW-1133">Transmembrane helix</keyword>
<feature type="transmembrane region" description="Helical" evidence="4">
    <location>
        <begin position="42"/>
        <end position="60"/>
    </location>
</feature>
<dbReference type="PROSITE" id="PS50850">
    <property type="entry name" value="MFS"/>
    <property type="match status" value="1"/>
</dbReference>
<dbReference type="Gene3D" id="1.20.1250.20">
    <property type="entry name" value="MFS general substrate transporter like domains"/>
    <property type="match status" value="2"/>
</dbReference>
<evidence type="ECO:0000256" key="4">
    <source>
        <dbReference type="SAM" id="Phobius"/>
    </source>
</evidence>
<dbReference type="STRING" id="1802435.A2114_00165"/>
<feature type="transmembrane region" description="Helical" evidence="4">
    <location>
        <begin position="72"/>
        <end position="89"/>
    </location>
</feature>
<protein>
    <recommendedName>
        <fullName evidence="5">Major facilitator superfamily (MFS) profile domain-containing protein</fullName>
    </recommendedName>
</protein>
<feature type="transmembrane region" description="Helical" evidence="4">
    <location>
        <begin position="214"/>
        <end position="235"/>
    </location>
</feature>
<feature type="transmembrane region" description="Helical" evidence="4">
    <location>
        <begin position="95"/>
        <end position="113"/>
    </location>
</feature>
<gene>
    <name evidence="6" type="ORF">A2114_00165</name>
</gene>
<feature type="transmembrane region" description="Helical" evidence="4">
    <location>
        <begin position="302"/>
        <end position="320"/>
    </location>
</feature>
<feature type="transmembrane region" description="Helical" evidence="4">
    <location>
        <begin position="278"/>
        <end position="296"/>
    </location>
</feature>
<feature type="transmembrane region" description="Helical" evidence="4">
    <location>
        <begin position="12"/>
        <end position="36"/>
    </location>
</feature>
<name>A0A1G2QAE9_9BACT</name>
<evidence type="ECO:0000256" key="2">
    <source>
        <dbReference type="ARBA" id="ARBA00022989"/>
    </source>
</evidence>
<feature type="transmembrane region" description="Helical" evidence="4">
    <location>
        <begin position="367"/>
        <end position="386"/>
    </location>
</feature>
<dbReference type="PANTHER" id="PTHR23526:SF4">
    <property type="entry name" value="INTEGRAL MEMBRANE TRANSPORT PROTEIN"/>
    <property type="match status" value="1"/>
</dbReference>
<dbReference type="InterPro" id="IPR052528">
    <property type="entry name" value="Sugar_transport-like"/>
</dbReference>
<evidence type="ECO:0000259" key="5">
    <source>
        <dbReference type="PROSITE" id="PS50850"/>
    </source>
</evidence>
<comment type="caution">
    <text evidence="6">The sequence shown here is derived from an EMBL/GenBank/DDBJ whole genome shotgun (WGS) entry which is preliminary data.</text>
</comment>
<sequence length="390" mass="44162">MENQRNRLLTYWSNFWLTVHVAFAAYISSTYLATFVGEERVGLIYSFGSVLTIIAFFLILPIFRRFGNLRPARILAFTGFLATALLAFASSATEAAIFFIIYYLVSLVLRLNLDIYLESFSENKETGGIRGVFLTFANIAWLISPALAGLVLGADRYYLIYLISAVAILPLIYFLAFRLKEREVKDGVKLATFAETIRKMFNPPSDRYRYLRRILTVDLILNFFYAVMVIYTPIYLHNHIGLPWTDIGVIFTVMLLPFLLLEYPLGRLADKYWGEKELLVAGLVVAGGATAAIAFITVPTVWVWALVLFITRIGAASIEIMKETYLFKKIDERGDTIVSLTRSTIPLSYIIAPAAASLFLLYFPYQYLFLALALVVFLGLIPALRIKDTR</sequence>
<feature type="transmembrane region" description="Helical" evidence="4">
    <location>
        <begin position="247"/>
        <end position="266"/>
    </location>
</feature>
<organism evidence="6 7">
    <name type="scientific">Candidatus Vogelbacteria bacterium GWA1_51_14</name>
    <dbReference type="NCBI Taxonomy" id="1802435"/>
    <lineage>
        <taxon>Bacteria</taxon>
        <taxon>Candidatus Vogeliibacteriota</taxon>
    </lineage>
</organism>
<evidence type="ECO:0000313" key="7">
    <source>
        <dbReference type="Proteomes" id="UP000176494"/>
    </source>
</evidence>
<keyword evidence="3 4" id="KW-0472">Membrane</keyword>
<keyword evidence="1 4" id="KW-0812">Transmembrane</keyword>
<dbReference type="Pfam" id="PF07690">
    <property type="entry name" value="MFS_1"/>
    <property type="match status" value="1"/>
</dbReference>
<dbReference type="Proteomes" id="UP000176494">
    <property type="component" value="Unassembled WGS sequence"/>
</dbReference>
<dbReference type="SUPFAM" id="SSF103473">
    <property type="entry name" value="MFS general substrate transporter"/>
    <property type="match status" value="1"/>
</dbReference>
<dbReference type="AlphaFoldDB" id="A0A1G2QAE9"/>
<dbReference type="EMBL" id="MHTG01000012">
    <property type="protein sequence ID" value="OHA57525.1"/>
    <property type="molecule type" value="Genomic_DNA"/>
</dbReference>
<evidence type="ECO:0000313" key="6">
    <source>
        <dbReference type="EMBL" id="OHA57525.1"/>
    </source>
</evidence>
<dbReference type="InterPro" id="IPR036259">
    <property type="entry name" value="MFS_trans_sf"/>
</dbReference>
<dbReference type="InterPro" id="IPR020846">
    <property type="entry name" value="MFS_dom"/>
</dbReference>
<dbReference type="InterPro" id="IPR011701">
    <property type="entry name" value="MFS"/>
</dbReference>
<feature type="transmembrane region" description="Helical" evidence="4">
    <location>
        <begin position="133"/>
        <end position="152"/>
    </location>
</feature>
<proteinExistence type="predicted"/>
<dbReference type="PANTHER" id="PTHR23526">
    <property type="entry name" value="INTEGRAL MEMBRANE TRANSPORT PROTEIN-RELATED"/>
    <property type="match status" value="1"/>
</dbReference>
<dbReference type="GO" id="GO:0022857">
    <property type="term" value="F:transmembrane transporter activity"/>
    <property type="evidence" value="ECO:0007669"/>
    <property type="project" value="InterPro"/>
</dbReference>
<evidence type="ECO:0000256" key="3">
    <source>
        <dbReference type="ARBA" id="ARBA00023136"/>
    </source>
</evidence>